<protein>
    <submittedName>
        <fullName evidence="2">Type II toxin-antitoxin system HicB family antitoxin</fullName>
    </submittedName>
</protein>
<organism evidence="2 3">
    <name type="scientific">Robbsia betulipollinis</name>
    <dbReference type="NCBI Taxonomy" id="2981849"/>
    <lineage>
        <taxon>Bacteria</taxon>
        <taxon>Pseudomonadati</taxon>
        <taxon>Pseudomonadota</taxon>
        <taxon>Betaproteobacteria</taxon>
        <taxon>Burkholderiales</taxon>
        <taxon>Burkholderiaceae</taxon>
        <taxon>Robbsia</taxon>
    </lineage>
</organism>
<dbReference type="SUPFAM" id="SSF47598">
    <property type="entry name" value="Ribbon-helix-helix"/>
    <property type="match status" value="1"/>
</dbReference>
<evidence type="ECO:0000259" key="1">
    <source>
        <dbReference type="Pfam" id="PF15919"/>
    </source>
</evidence>
<proteinExistence type="predicted"/>
<reference evidence="2" key="1">
    <citation type="submission" date="2022-11" db="EMBL/GenBank/DDBJ databases">
        <title>Robbsia betulipollinis sp. nov., isolated from pollen of birch (Betula pendula).</title>
        <authorList>
            <person name="Shi H."/>
            <person name="Ambika Manirajan B."/>
            <person name="Ratering S."/>
            <person name="Geissler-Plaum R."/>
            <person name="Schnell S."/>
        </authorList>
    </citation>
    <scope>NUCLEOTIDE SEQUENCE</scope>
    <source>
        <strain evidence="2">Bb-Pol-6</strain>
    </source>
</reference>
<accession>A0ABT3ZMB7</accession>
<dbReference type="InterPro" id="IPR031807">
    <property type="entry name" value="HicB-like"/>
</dbReference>
<feature type="domain" description="HicB-like antitoxin of toxin-antitoxin system" evidence="1">
    <location>
        <begin position="23"/>
        <end position="109"/>
    </location>
</feature>
<dbReference type="Pfam" id="PF15919">
    <property type="entry name" value="HicB_lk_antitox"/>
    <property type="match status" value="1"/>
</dbReference>
<evidence type="ECO:0000313" key="3">
    <source>
        <dbReference type="Proteomes" id="UP001082899"/>
    </source>
</evidence>
<sequence length="119" mass="12887">MHLKNGPATTEGTPARYLRCKSEITVNAREAVEAHFAGGEIVPPPSGARKLATQADFQGGFWMLIDSALSKLSTQAVRLNISLPERLVQPIDRTASALRMSRSAFLELAAEHEMAQGRA</sequence>
<dbReference type="RefSeq" id="WP_267847163.1">
    <property type="nucleotide sequence ID" value="NZ_JAPMXC010000001.1"/>
</dbReference>
<name>A0ABT3ZMB7_9BURK</name>
<comment type="caution">
    <text evidence="2">The sequence shown here is derived from an EMBL/GenBank/DDBJ whole genome shotgun (WGS) entry which is preliminary data.</text>
</comment>
<dbReference type="InterPro" id="IPR010985">
    <property type="entry name" value="Ribbon_hlx_hlx"/>
</dbReference>
<dbReference type="Proteomes" id="UP001082899">
    <property type="component" value="Unassembled WGS sequence"/>
</dbReference>
<evidence type="ECO:0000313" key="2">
    <source>
        <dbReference type="EMBL" id="MCY0387420.1"/>
    </source>
</evidence>
<gene>
    <name evidence="2" type="ORF">OVY01_09255</name>
</gene>
<dbReference type="EMBL" id="JAPMXC010000001">
    <property type="protein sequence ID" value="MCY0387420.1"/>
    <property type="molecule type" value="Genomic_DNA"/>
</dbReference>
<keyword evidence="3" id="KW-1185">Reference proteome</keyword>